<organism evidence="1 2">
    <name type="scientific">Sorangium cellulosum</name>
    <name type="common">Polyangium cellulosum</name>
    <dbReference type="NCBI Taxonomy" id="56"/>
    <lineage>
        <taxon>Bacteria</taxon>
        <taxon>Pseudomonadati</taxon>
        <taxon>Myxococcota</taxon>
        <taxon>Polyangia</taxon>
        <taxon>Polyangiales</taxon>
        <taxon>Polyangiaceae</taxon>
        <taxon>Sorangium</taxon>
    </lineage>
</organism>
<dbReference type="Proteomes" id="UP000075604">
    <property type="component" value="Unassembled WGS sequence"/>
</dbReference>
<dbReference type="InterPro" id="IPR016039">
    <property type="entry name" value="Thiolase-like"/>
</dbReference>
<dbReference type="EMBL" id="JELX01002447">
    <property type="protein sequence ID" value="KYF55382.1"/>
    <property type="molecule type" value="Genomic_DNA"/>
</dbReference>
<sequence length="352" mass="36125">MTGACIAGIGAATPLGPTALVTAAAARAGVSGFRDHPYRVDPAGDPHRVAMARYVGVALPPAERLAALVERSLHECLAGWRDAAPRLPVVLAVPGGSRAGLAPDLDEILASTIERTAGRHAGTSSVSLVPGGHAAGLAALEKALATLRVGDADACLVGAADSWFFHGTLEAMDGANRFQSRKNPWGFIPGEAAAFCLLCTERAAQRANVKVRGRVLSVGLAEEQAALVPGAINTGEGLSRAVRAALAAAPSDARVDEVLCDLNGARDRADELGFLFARLGPRLGDEARFWAPATSWGDLGAASAIAALTTAVVVAERGFPRGPHVLVTASSEEGLRGAALLRLPPLRSDDDV</sequence>
<evidence type="ECO:0008006" key="3">
    <source>
        <dbReference type="Google" id="ProtNLM"/>
    </source>
</evidence>
<dbReference type="Gene3D" id="3.40.47.10">
    <property type="match status" value="1"/>
</dbReference>
<accession>A0A150PIA2</accession>
<reference evidence="1 2" key="1">
    <citation type="submission" date="2014-02" db="EMBL/GenBank/DDBJ databases">
        <title>The small core and large imbalanced accessory genome model reveals a collaborative survival strategy of Sorangium cellulosum strains in nature.</title>
        <authorList>
            <person name="Han K."/>
            <person name="Peng R."/>
            <person name="Blom J."/>
            <person name="Li Y.-Z."/>
        </authorList>
    </citation>
    <scope>NUCLEOTIDE SEQUENCE [LARGE SCALE GENOMIC DNA]</scope>
    <source>
        <strain evidence="1 2">So0157-18</strain>
    </source>
</reference>
<dbReference type="GO" id="GO:0016746">
    <property type="term" value="F:acyltransferase activity"/>
    <property type="evidence" value="ECO:0007669"/>
    <property type="project" value="InterPro"/>
</dbReference>
<dbReference type="AlphaFoldDB" id="A0A150PIA2"/>
<protein>
    <recommendedName>
        <fullName evidence="3">3-oxoacyl-ACP synthase</fullName>
    </recommendedName>
</protein>
<comment type="caution">
    <text evidence="1">The sequence shown here is derived from an EMBL/GenBank/DDBJ whole genome shotgun (WGS) entry which is preliminary data.</text>
</comment>
<evidence type="ECO:0000313" key="2">
    <source>
        <dbReference type="Proteomes" id="UP000075604"/>
    </source>
</evidence>
<proteinExistence type="predicted"/>
<dbReference type="SUPFAM" id="SSF53901">
    <property type="entry name" value="Thiolase-like"/>
    <property type="match status" value="2"/>
</dbReference>
<name>A0A150PIA2_SORCE</name>
<evidence type="ECO:0000313" key="1">
    <source>
        <dbReference type="EMBL" id="KYF55382.1"/>
    </source>
</evidence>
<gene>
    <name evidence="1" type="ORF">BE04_51155</name>
</gene>